<keyword evidence="3" id="KW-0520">NAD</keyword>
<evidence type="ECO:0000259" key="6">
    <source>
        <dbReference type="Pfam" id="PF02826"/>
    </source>
</evidence>
<protein>
    <submittedName>
        <fullName evidence="7">Glycerate dehydrogenase</fullName>
    </submittedName>
</protein>
<dbReference type="PANTHER" id="PTHR43761">
    <property type="entry name" value="D-ISOMER SPECIFIC 2-HYDROXYACID DEHYDROGENASE FAMILY PROTEIN (AFU_ORTHOLOGUE AFUA_1G13630)"/>
    <property type="match status" value="1"/>
</dbReference>
<dbReference type="Proteomes" id="UP000233435">
    <property type="component" value="Unassembled WGS sequence"/>
</dbReference>
<gene>
    <name evidence="7" type="ORF">CSW08_08390</name>
</gene>
<evidence type="ECO:0000313" key="8">
    <source>
        <dbReference type="Proteomes" id="UP000233435"/>
    </source>
</evidence>
<name>A0A2N3HK75_9FLAO</name>
<dbReference type="EMBL" id="PJEO01000027">
    <property type="protein sequence ID" value="PKQ45375.1"/>
    <property type="molecule type" value="Genomic_DNA"/>
</dbReference>
<dbReference type="InterPro" id="IPR029753">
    <property type="entry name" value="D-isomer_DH_CS"/>
</dbReference>
<comment type="caution">
    <text evidence="7">The sequence shown here is derived from an EMBL/GenBank/DDBJ whole genome shotgun (WGS) entry which is preliminary data.</text>
</comment>
<dbReference type="Pfam" id="PF00389">
    <property type="entry name" value="2-Hacid_dh"/>
    <property type="match status" value="1"/>
</dbReference>
<evidence type="ECO:0000256" key="2">
    <source>
        <dbReference type="ARBA" id="ARBA00023002"/>
    </source>
</evidence>
<dbReference type="OrthoDB" id="9777288at2"/>
<dbReference type="SUPFAM" id="SSF51735">
    <property type="entry name" value="NAD(P)-binding Rossmann-fold domains"/>
    <property type="match status" value="1"/>
</dbReference>
<feature type="domain" description="D-isomer specific 2-hydroxyacid dehydrogenase catalytic" evidence="5">
    <location>
        <begin position="21"/>
        <end position="317"/>
    </location>
</feature>
<dbReference type="PROSITE" id="PS00670">
    <property type="entry name" value="D_2_HYDROXYACID_DH_2"/>
    <property type="match status" value="1"/>
</dbReference>
<evidence type="ECO:0000256" key="3">
    <source>
        <dbReference type="ARBA" id="ARBA00023027"/>
    </source>
</evidence>
<dbReference type="CDD" id="cd12162">
    <property type="entry name" value="2-Hacid_dh_4"/>
    <property type="match status" value="1"/>
</dbReference>
<dbReference type="RefSeq" id="WP_106659444.1">
    <property type="nucleotide sequence ID" value="NZ_PJEO01000027.1"/>
</dbReference>
<accession>A0A2N3HK75</accession>
<dbReference type="InterPro" id="IPR006140">
    <property type="entry name" value="D-isomer_DH_NAD-bd"/>
</dbReference>
<dbReference type="Pfam" id="PF02826">
    <property type="entry name" value="2-Hacid_dh_C"/>
    <property type="match status" value="1"/>
</dbReference>
<dbReference type="InterPro" id="IPR006139">
    <property type="entry name" value="D-isomer_2_OHA_DH_cat_dom"/>
</dbReference>
<dbReference type="InterPro" id="IPR050418">
    <property type="entry name" value="D-iso_2-hydroxyacid_DH_PdxB"/>
</dbReference>
<dbReference type="InterPro" id="IPR036291">
    <property type="entry name" value="NAD(P)-bd_dom_sf"/>
</dbReference>
<feature type="domain" description="D-isomer specific 2-hydroxyacid dehydrogenase NAD-binding" evidence="6">
    <location>
        <begin position="110"/>
        <end position="290"/>
    </location>
</feature>
<dbReference type="GO" id="GO:0051287">
    <property type="term" value="F:NAD binding"/>
    <property type="evidence" value="ECO:0007669"/>
    <property type="project" value="InterPro"/>
</dbReference>
<dbReference type="PANTHER" id="PTHR43761:SF1">
    <property type="entry name" value="D-ISOMER SPECIFIC 2-HYDROXYACID DEHYDROGENASE CATALYTIC DOMAIN-CONTAINING PROTEIN-RELATED"/>
    <property type="match status" value="1"/>
</dbReference>
<keyword evidence="2 4" id="KW-0560">Oxidoreductase</keyword>
<reference evidence="7 8" key="1">
    <citation type="submission" date="2017-12" db="EMBL/GenBank/DDBJ databases">
        <title>Confluentibacter flavum sp. nov., isolated from the saline lake.</title>
        <authorList>
            <person name="Yu L."/>
        </authorList>
    </citation>
    <scope>NUCLEOTIDE SEQUENCE [LARGE SCALE GENOMIC DNA]</scope>
    <source>
        <strain evidence="7 8">3B</strain>
    </source>
</reference>
<dbReference type="SUPFAM" id="SSF52283">
    <property type="entry name" value="Formate/glycerate dehydrogenase catalytic domain-like"/>
    <property type="match status" value="1"/>
</dbReference>
<dbReference type="FunFam" id="3.40.50.720:FF:000203">
    <property type="entry name" value="D-3-phosphoglycerate dehydrogenase (SerA)"/>
    <property type="match status" value="1"/>
</dbReference>
<evidence type="ECO:0000259" key="5">
    <source>
        <dbReference type="Pfam" id="PF00389"/>
    </source>
</evidence>
<comment type="similarity">
    <text evidence="1 4">Belongs to the D-isomer specific 2-hydroxyacid dehydrogenase family.</text>
</comment>
<evidence type="ECO:0000256" key="1">
    <source>
        <dbReference type="ARBA" id="ARBA00005854"/>
    </source>
</evidence>
<dbReference type="AlphaFoldDB" id="A0A2N3HK75"/>
<evidence type="ECO:0000313" key="7">
    <source>
        <dbReference type="EMBL" id="PKQ45375.1"/>
    </source>
</evidence>
<evidence type="ECO:0000256" key="4">
    <source>
        <dbReference type="RuleBase" id="RU003719"/>
    </source>
</evidence>
<dbReference type="Gene3D" id="3.40.50.720">
    <property type="entry name" value="NAD(P)-binding Rossmann-like Domain"/>
    <property type="match status" value="2"/>
</dbReference>
<proteinExistence type="inferred from homology"/>
<sequence length="321" mass="35548">MKKLKIVVLDGYTLNPGDLNWDSLKKLGDVTIYDRTPSNLILQRCEGADVLFTNKTILDEITLNNLPSLKYIGVLATGYNVVNTEVAKKNNIMVTNVPGYGTTSVVQMTFALLLELCHHVQYHSDSVMNGKWSASNDWCYWDYPLVELAGKTMGIIGFGNIGQKVADVAMAFGMNILVVDKNKSDQSKGNNIRWVENQELFEKSDVISIHCPLFPETKGLINKENLRKMKKSAFIINTSRGPIIIDRDLAEALINGTIAGAAIDVLSVEPPEANNPLYNAPNCIITPHIAWATKEARARLMVIAINNLSAFIKGEQINRIN</sequence>
<dbReference type="GO" id="GO:0016616">
    <property type="term" value="F:oxidoreductase activity, acting on the CH-OH group of donors, NAD or NADP as acceptor"/>
    <property type="evidence" value="ECO:0007669"/>
    <property type="project" value="InterPro"/>
</dbReference>
<organism evidence="7 8">
    <name type="scientific">Confluentibacter flavum</name>
    <dbReference type="NCBI Taxonomy" id="1909700"/>
    <lineage>
        <taxon>Bacteria</taxon>
        <taxon>Pseudomonadati</taxon>
        <taxon>Bacteroidota</taxon>
        <taxon>Flavobacteriia</taxon>
        <taxon>Flavobacteriales</taxon>
        <taxon>Flavobacteriaceae</taxon>
        <taxon>Confluentibacter</taxon>
    </lineage>
</organism>
<keyword evidence="8" id="KW-1185">Reference proteome</keyword>